<accession>A0A2W2AF93</accession>
<evidence type="ECO:0008006" key="4">
    <source>
        <dbReference type="Google" id="ProtNLM"/>
    </source>
</evidence>
<comment type="caution">
    <text evidence="2">The sequence shown here is derived from an EMBL/GenBank/DDBJ whole genome shotgun (WGS) entry which is preliminary data.</text>
</comment>
<proteinExistence type="predicted"/>
<organism evidence="2 3">
    <name type="scientific">Taibaiella soli</name>
    <dbReference type="NCBI Taxonomy" id="1649169"/>
    <lineage>
        <taxon>Bacteria</taxon>
        <taxon>Pseudomonadati</taxon>
        <taxon>Bacteroidota</taxon>
        <taxon>Chitinophagia</taxon>
        <taxon>Chitinophagales</taxon>
        <taxon>Chitinophagaceae</taxon>
        <taxon>Taibaiella</taxon>
    </lineage>
</organism>
<dbReference type="EMBL" id="QKTW01000019">
    <property type="protein sequence ID" value="PZF72232.1"/>
    <property type="molecule type" value="Genomic_DNA"/>
</dbReference>
<sequence length="227" mass="25478">MYIRSITTLKNLRMKYLITVIMLCIGLQAAQAQDVYTSSGRSMRQIQAKKKQENKGFDPSKIIAGGFLGLSFGTSTSVYVAPVIGYRITDKLAAGIDFSYTYYKYKDYFYLQNPITGESNYYDLSSDILSIGVWARYLVFSGLFVGAQFDQNYMSYTDPGFDPNGSGNIVNQKVKYDAPSLLLGAGYRAPIGDRASVNFSLMYDVLQNQYSPYYGRVVPMIGFMYGF</sequence>
<dbReference type="AlphaFoldDB" id="A0A2W2AF93"/>
<gene>
    <name evidence="2" type="ORF">DN068_14985</name>
</gene>
<keyword evidence="3" id="KW-1185">Reference proteome</keyword>
<protein>
    <recommendedName>
        <fullName evidence="4">Outer membrane protein beta-barrel domain-containing protein</fullName>
    </recommendedName>
</protein>
<reference evidence="2 3" key="1">
    <citation type="submission" date="2018-06" db="EMBL/GenBank/DDBJ databases">
        <title>Mucibacter soli gen. nov., sp. nov., a new member of the family Chitinophagaceae producing mucin.</title>
        <authorList>
            <person name="Kim M.-K."/>
            <person name="Park S."/>
            <person name="Kim T.-S."/>
            <person name="Joung Y."/>
            <person name="Han J.-H."/>
            <person name="Kim S.B."/>
        </authorList>
    </citation>
    <scope>NUCLEOTIDE SEQUENCE [LARGE SCALE GENOMIC DNA]</scope>
    <source>
        <strain evidence="2 3">R1-15</strain>
    </source>
</reference>
<keyword evidence="1" id="KW-0732">Signal</keyword>
<evidence type="ECO:0000313" key="2">
    <source>
        <dbReference type="EMBL" id="PZF72232.1"/>
    </source>
</evidence>
<feature type="chain" id="PRO_5016153866" description="Outer membrane protein beta-barrel domain-containing protein" evidence="1">
    <location>
        <begin position="33"/>
        <end position="227"/>
    </location>
</feature>
<evidence type="ECO:0000313" key="3">
    <source>
        <dbReference type="Proteomes" id="UP000248745"/>
    </source>
</evidence>
<evidence type="ECO:0000256" key="1">
    <source>
        <dbReference type="SAM" id="SignalP"/>
    </source>
</evidence>
<name>A0A2W2AF93_9BACT</name>
<feature type="signal peptide" evidence="1">
    <location>
        <begin position="1"/>
        <end position="32"/>
    </location>
</feature>
<dbReference type="Proteomes" id="UP000248745">
    <property type="component" value="Unassembled WGS sequence"/>
</dbReference>